<feature type="domain" description="Endonuclease/exonuclease/phosphatase" evidence="2">
    <location>
        <begin position="67"/>
        <end position="271"/>
    </location>
</feature>
<feature type="signal peptide" evidence="1">
    <location>
        <begin position="1"/>
        <end position="17"/>
    </location>
</feature>
<dbReference type="Pfam" id="PF03372">
    <property type="entry name" value="Exo_endo_phos"/>
    <property type="match status" value="1"/>
</dbReference>
<dbReference type="InterPro" id="IPR036691">
    <property type="entry name" value="Endo/exonu/phosph_ase_sf"/>
</dbReference>
<evidence type="ECO:0000313" key="3">
    <source>
        <dbReference type="EMBL" id="MBL4913887.1"/>
    </source>
</evidence>
<dbReference type="NCBIfam" id="NF003840">
    <property type="entry name" value="PRK05421.1-2"/>
    <property type="match status" value="1"/>
</dbReference>
<evidence type="ECO:0000259" key="2">
    <source>
        <dbReference type="Pfam" id="PF03372"/>
    </source>
</evidence>
<proteinExistence type="predicted"/>
<keyword evidence="3" id="KW-0255">Endonuclease</keyword>
<dbReference type="RefSeq" id="WP_202722140.1">
    <property type="nucleotide sequence ID" value="NZ_JAESVD010000006.1"/>
</dbReference>
<evidence type="ECO:0000256" key="1">
    <source>
        <dbReference type="SAM" id="SignalP"/>
    </source>
</evidence>
<name>A0ABS1SZC2_9GAMM</name>
<feature type="chain" id="PRO_5047328894" evidence="1">
    <location>
        <begin position="18"/>
        <end position="293"/>
    </location>
</feature>
<organism evidence="3 4">
    <name type="scientific">Shewanella schlegeliana</name>
    <dbReference type="NCBI Taxonomy" id="190308"/>
    <lineage>
        <taxon>Bacteria</taxon>
        <taxon>Pseudomonadati</taxon>
        <taxon>Pseudomonadota</taxon>
        <taxon>Gammaproteobacteria</taxon>
        <taxon>Alteromonadales</taxon>
        <taxon>Shewanellaceae</taxon>
        <taxon>Shewanella</taxon>
    </lineage>
</organism>
<dbReference type="NCBIfam" id="NF003842">
    <property type="entry name" value="PRK05421.1-4"/>
    <property type="match status" value="1"/>
</dbReference>
<keyword evidence="1" id="KW-0732">Signal</keyword>
<dbReference type="InterPro" id="IPR005135">
    <property type="entry name" value="Endo/exonuclease/phosphatase"/>
</dbReference>
<dbReference type="Proteomes" id="UP000604898">
    <property type="component" value="Unassembled WGS sequence"/>
</dbReference>
<comment type="caution">
    <text evidence="3">The sequence shown here is derived from an EMBL/GenBank/DDBJ whole genome shotgun (WGS) entry which is preliminary data.</text>
</comment>
<accession>A0ABS1SZC2</accession>
<evidence type="ECO:0000313" key="4">
    <source>
        <dbReference type="Proteomes" id="UP000604898"/>
    </source>
</evidence>
<sequence>MAKIIRKLLLISLIATAAVAVYVYDASVIPTDDTLVTNLDRPVQSAQCMTQAPDGVLDRYGKLDVTTWNLYKQKGDGWEETLKQLVDRSDLLLLQEAQLTGALNDFINSLKLNMLLAKAFNFSGVPVGVMNLSRESAVSSCVFRKAEPYIKYPKSMLISYYLLSDSSQLLVINIHSINFTFGTEDYKAQLGVVEQAIKEHQGPIVFAGDMNTWSDERGEVINQLVRQMGLQEAIPSVDSRSKVLGHNLDHIFYRGLELVKAESILTSSSDHNPVKAYFRLKKQYPVKKTNPES</sequence>
<dbReference type="Gene3D" id="3.60.10.10">
    <property type="entry name" value="Endonuclease/exonuclease/phosphatase"/>
    <property type="match status" value="1"/>
</dbReference>
<keyword evidence="4" id="KW-1185">Reference proteome</keyword>
<dbReference type="GO" id="GO:0004519">
    <property type="term" value="F:endonuclease activity"/>
    <property type="evidence" value="ECO:0007669"/>
    <property type="project" value="UniProtKB-KW"/>
</dbReference>
<keyword evidence="3" id="KW-0378">Hydrolase</keyword>
<protein>
    <submittedName>
        <fullName evidence="3">Endonuclease/exonuclease/phosphatase family protein</fullName>
    </submittedName>
</protein>
<dbReference type="EMBL" id="JAESVD010000006">
    <property type="protein sequence ID" value="MBL4913887.1"/>
    <property type="molecule type" value="Genomic_DNA"/>
</dbReference>
<reference evidence="3 4" key="1">
    <citation type="submission" date="2021-01" db="EMBL/GenBank/DDBJ databases">
        <title>Genome sequence of Shewanella schlegeliana JCM 11561.</title>
        <authorList>
            <person name="Zhang H."/>
            <person name="Li C."/>
        </authorList>
    </citation>
    <scope>NUCLEOTIDE SEQUENCE [LARGE SCALE GENOMIC DNA]</scope>
    <source>
        <strain evidence="3 4">JCM 11561</strain>
    </source>
</reference>
<keyword evidence="3" id="KW-0540">Nuclease</keyword>
<dbReference type="SUPFAM" id="SSF56219">
    <property type="entry name" value="DNase I-like"/>
    <property type="match status" value="1"/>
</dbReference>
<gene>
    <name evidence="3" type="ORF">JMA39_12230</name>
</gene>